<comment type="caution">
    <text evidence="1">The sequence shown here is derived from an EMBL/GenBank/DDBJ whole genome shotgun (WGS) entry which is preliminary data.</text>
</comment>
<name>A0A7X0J1D5_9SPHI</name>
<organism evidence="1 2">
    <name type="scientific">Pedobacter cryoconitis</name>
    <dbReference type="NCBI Taxonomy" id="188932"/>
    <lineage>
        <taxon>Bacteria</taxon>
        <taxon>Pseudomonadati</taxon>
        <taxon>Bacteroidota</taxon>
        <taxon>Sphingobacteriia</taxon>
        <taxon>Sphingobacteriales</taxon>
        <taxon>Sphingobacteriaceae</taxon>
        <taxon>Pedobacter</taxon>
    </lineage>
</organism>
<sequence length="687" mass="79195">MKQVSDEYSLLKALGNFRDSLPQSLVTPAQFELLEKAAEFFPPLLRFGLECRLNDQEQVDLQFCIRRDEDDLRALSDWFHDKFTANHEHEKIVSFLKKWADKTSVYHHSIAEVFLELDVLSSDIKAPLLFFELQPGLTSAQQKDFSFTILKEMLGENRSFFPLFETIITACPEPGFIAYLGILFSRDIDALRVNIKRLPASAVVPFLQKLGYAWTGPELDHWISFVYSYADKVTLCIDIGKDVYPKIGFECFWNEQPLTETYWRFFIEKLNTHNHYQQDKIEAILTWDKDIFPGQIDEWPEHLWTASLLKPENEFTFIKKWISHLKLSYCPDKDIELKAYLGYESSWKVHKRPIDLTHDSTKQQESATPDIKKVISKGIDYMLANQQQSGWWKDFNLSKGNSDEWVTAYVAAHLARLESPKATEALHKAWEILKPRYRKNEGWGYNGMTPADADSTVWTWLFATTADFADEFPEPGFDVMSMHYAADGGITTYSLNGPIGKNTAAHVFNGWQIPHYCVTAAYALAGKKSAIDYLLDHQNPAGYWYSYWWVGPEYATALTVEALFNKDADKYREVIDASVNWAHDQARKELENLVPKDFKIALLLKIILCSPHKGKYGKIAKTISDRLLNSQQESGYWNTSAELRQPMSDDTDHEKGENVMVVKDEKKNFATITILDALNKYNRLNFS</sequence>
<accession>A0A7X0J1D5</accession>
<reference evidence="1 2" key="1">
    <citation type="submission" date="2020-08" db="EMBL/GenBank/DDBJ databases">
        <title>Genomic Encyclopedia of Type Strains, Phase IV (KMG-V): Genome sequencing to study the core and pangenomes of soil and plant-associated prokaryotes.</title>
        <authorList>
            <person name="Whitman W."/>
        </authorList>
    </citation>
    <scope>NUCLEOTIDE SEQUENCE [LARGE SCALE GENOMIC DNA]</scope>
    <source>
        <strain evidence="1 2">M2T3</strain>
    </source>
</reference>
<evidence type="ECO:0000313" key="2">
    <source>
        <dbReference type="Proteomes" id="UP000521017"/>
    </source>
</evidence>
<proteinExistence type="predicted"/>
<evidence type="ECO:0008006" key="3">
    <source>
        <dbReference type="Google" id="ProtNLM"/>
    </source>
</evidence>
<evidence type="ECO:0000313" key="1">
    <source>
        <dbReference type="EMBL" id="MBB6499300.1"/>
    </source>
</evidence>
<protein>
    <recommendedName>
        <fullName evidence="3">Squalene cyclase C-terminal domain-containing protein</fullName>
    </recommendedName>
</protein>
<dbReference type="SUPFAM" id="SSF48239">
    <property type="entry name" value="Terpenoid cyclases/Protein prenyltransferases"/>
    <property type="match status" value="1"/>
</dbReference>
<dbReference type="RefSeq" id="WP_184624032.1">
    <property type="nucleotide sequence ID" value="NZ_JACHCC010000003.1"/>
</dbReference>
<dbReference type="EMBL" id="JACHCC010000003">
    <property type="protein sequence ID" value="MBB6499300.1"/>
    <property type="molecule type" value="Genomic_DNA"/>
</dbReference>
<gene>
    <name evidence="1" type="ORF">HDF25_001441</name>
</gene>
<dbReference type="AlphaFoldDB" id="A0A7X0J1D5"/>
<dbReference type="Proteomes" id="UP000521017">
    <property type="component" value="Unassembled WGS sequence"/>
</dbReference>
<dbReference type="Gene3D" id="1.50.10.20">
    <property type="match status" value="2"/>
</dbReference>
<dbReference type="InterPro" id="IPR008930">
    <property type="entry name" value="Terpenoid_cyclase/PrenylTrfase"/>
</dbReference>